<evidence type="ECO:0000256" key="1">
    <source>
        <dbReference type="ARBA" id="ARBA00004613"/>
    </source>
</evidence>
<dbReference type="PANTHER" id="PTHR32305:SF15">
    <property type="entry name" value="PROTEIN RHSA-RELATED"/>
    <property type="match status" value="1"/>
</dbReference>
<evidence type="ECO:0000256" key="4">
    <source>
        <dbReference type="SAM" id="MobiDB-lite"/>
    </source>
</evidence>
<comment type="subcellular location">
    <subcellularLocation>
        <location evidence="1">Secreted</location>
    </subcellularLocation>
</comment>
<dbReference type="GO" id="GO:0005576">
    <property type="term" value="C:extracellular region"/>
    <property type="evidence" value="ECO:0007669"/>
    <property type="project" value="UniProtKB-SubCell"/>
</dbReference>
<dbReference type="InterPro" id="IPR022045">
    <property type="entry name" value="TcdB_toxin_mid/N"/>
</dbReference>
<dbReference type="Gene3D" id="2.180.10.10">
    <property type="entry name" value="RHS repeat-associated core"/>
    <property type="match status" value="1"/>
</dbReference>
<feature type="region of interest" description="Disordered" evidence="4">
    <location>
        <begin position="1"/>
        <end position="22"/>
    </location>
</feature>
<evidence type="ECO:0000259" key="6">
    <source>
        <dbReference type="Pfam" id="PF12256"/>
    </source>
</evidence>
<organism evidence="7 8">
    <name type="scientific">Trichodelitschia bisporula</name>
    <dbReference type="NCBI Taxonomy" id="703511"/>
    <lineage>
        <taxon>Eukaryota</taxon>
        <taxon>Fungi</taxon>
        <taxon>Dikarya</taxon>
        <taxon>Ascomycota</taxon>
        <taxon>Pezizomycotina</taxon>
        <taxon>Dothideomycetes</taxon>
        <taxon>Dothideomycetes incertae sedis</taxon>
        <taxon>Phaeotrichales</taxon>
        <taxon>Phaeotrichaceae</taxon>
        <taxon>Trichodelitschia</taxon>
    </lineage>
</organism>
<keyword evidence="3" id="KW-0843">Virulence</keyword>
<evidence type="ECO:0000313" key="8">
    <source>
        <dbReference type="Proteomes" id="UP000799640"/>
    </source>
</evidence>
<feature type="domain" description="Insecticide toxin TcdB middle/C-terminal" evidence="5">
    <location>
        <begin position="878"/>
        <end position="988"/>
    </location>
</feature>
<dbReference type="InterPro" id="IPR003284">
    <property type="entry name" value="Sal_SpvB"/>
</dbReference>
<evidence type="ECO:0000313" key="7">
    <source>
        <dbReference type="EMBL" id="KAF2395547.1"/>
    </source>
</evidence>
<protein>
    <submittedName>
        <fullName evidence="7">SpvB-domain-containing protein</fullName>
    </submittedName>
</protein>
<dbReference type="Proteomes" id="UP000799640">
    <property type="component" value="Unassembled WGS sequence"/>
</dbReference>
<dbReference type="NCBIfam" id="TIGR03696">
    <property type="entry name" value="Rhs_assc_core"/>
    <property type="match status" value="1"/>
</dbReference>
<dbReference type="GO" id="GO:0005737">
    <property type="term" value="C:cytoplasm"/>
    <property type="evidence" value="ECO:0007669"/>
    <property type="project" value="InterPro"/>
</dbReference>
<dbReference type="Pfam" id="PF03534">
    <property type="entry name" value="SpvB"/>
    <property type="match status" value="1"/>
</dbReference>
<name>A0A6G1HI70_9PEZI</name>
<sequence length="2082" mass="231821">MSAADSIGPLGPTSSARQSGALPSIALPKGGASVSGSGEKFQVNAASGTGSLIIPISTSPGRGGFGPEVVLAYDSSGSSGPFGLGWDLGIPNVTRKTSRGIPQYDDAGDSDVFLISDAQDLVPVFQTTDTGDIVYRGGKPAVHVEHREGFTIQRYAPRVESAFLRIERWIAKTGQIHWRVLAQGNVTSIYGRDESSRISCFRDGEEQTFTWLLAEQYDATGNAIIYEYKAEDAVGVPNSPSECSRSASRPVNRYVKCIHYGNRTPNRDANWRPFSASTLSSSDWMFTVAFDYGEFDDSLRESQPWTCRKDPFSTYRAGFEIRTRRLCRRIIMFHSFPELGDERYPVESTSFTYDETPSVTYLTGAQRIGHIVGPAGITSKAFPPVSFEYSRFPTDRELSQLHTLAFDSASLANLPSGVDGTAYQWLDLDGEGLPGVVFARDSSWFYKRNESLCGEPAFGPLERVAPIPSIPPAAGEAYLADVQQDGVADFLWMGRPTWGFFSRNRDSWSSFRNFDSIPRLPKDCDLKFLDLTGDGLADIVVSEDSSFLWFPCLGESGYGHGMRTTSLDQNLPHLLLDSGNHSLHLADMTGDGLHDLVRVRSGEVCYWPNLGYGRFGEAVPMGNAPLFAEHDVFNPKRILLADIDGSGTTDLLYLGSSGIDMYVNEAGNQFSIAKRLTGLPPLDAGSSIEAVDLLGNGTTCLVWTSRLPTHSAAIKYVDLMSGRKPHLLVRQINNCGMEIEMQYASSTKFYLTDKRAGRPWATRLPFPVHCVERVEILDRVANCRYVTRYAYHHGYYDGREREFGGFAAVEQWDTEHFDALQPAANVHTAWHTPPTHTKSWFHTGAFLVGNALASEYFSPGYLSPSYTPDLEYDALREAHRALKGKELRVELYANDGGPKSHVPYTISEHNYTVQRRQAADSHGHSVFVVFPQGSIVVSLERNVDNPRMSQCFILDVDRWGNALKTLSVAHGRQSSPLTVQDSAVQQRSLVTYTEADFTNAIDMPDNYSLPAHCESRTYEIHGWALPAPCAPPDKDAFRCLPNITFEAYGSSAQGKRLVERSRVFFRSDDLREQLPHGRQQSMAIVSQSFTLALTPGLLNIFSQGGALIPNPCEMLERGKYVDLDADGHWWAPSSKSFFSESEGPDELADARKNFWLTRRSVDIFGNSAFVEYDRHNLFPVRSQDALGNVSSCRYDYRVLQPYVVVDCNGNRSMCAFDEFGWVAASAVMGKEGERVGDTLDGFAPLQSEQLEHFFRNPRSAACKLLGNASTRSVYDVTRFWLSGLPVFFASISRTTHASEGPPKETPIVFEYHDGFGRTIQQKAQSDPSEVLPSPWLTSGWTIFNNKGLPVMKYEPFFDAGHDFAYGTTVGVSPMLVYDPLARVVATLNPNHTWNKSVFDAWHSYQYDVSDTVLSSPKADPDIGHLLRLPDADYLPTWYQRRRDGTLGPLEQAAAIKAAAHANTPAVTHLDALSRGRQREVFDAQDRLVVRRDYDMAGNLLCEASMEAATRWALFDASGTKMFDWDSRMHRIEHIFDQLRRPVESVLRANGREHVVERVVYGESLAAPNARGRIVRSYDQAGAVSFSGYDFKGNLVGSSRQLAEDYKSTLDWRGEVALEPTVFRSHTTYDAANRPVVACLPDGSNVLHRYNLMGQLVSLTAQIKGTEAVPFVRSAEYSAKGKLTAISYGNSTRTTHKYDPLTSLLTDLKTTRTDDAIQNIHYTYDPAGNIISIKDSTQQTIFFRNKRVDPSSDYTYDALHRLVEATGREHLSSAKPGTKSGDHANDGQAMGRYLETYFYDQVGNIEALRHSGDHDSQAWTRRYVYAEASLLQPDRKSNRLSRTSTGPSTQEYKYGGGAGLQGCITALPGLPFVQWDYRDQLRATARHQMDEGTPETTWYVYDSTGQRVRKVTERRAEPGQTPVRLKERLYVGVEIFRRFDGRGQCSFERETLPISDGSSTIALVETRTKGEESGPRQLLRYQLANHIDSVTLELDDQARILTYEEYTPYGSTSYKSAHMDVPKRYGYAAKEHDEESGLHYYGARYYASDIARWISCDPAGLADGLDVYVYVGCNPVMLTDPDG</sequence>
<dbReference type="OrthoDB" id="5426877at2759"/>
<evidence type="ECO:0000256" key="3">
    <source>
        <dbReference type="ARBA" id="ARBA00023026"/>
    </source>
</evidence>
<dbReference type="InterPro" id="IPR022044">
    <property type="entry name" value="TcdB_toxin_mid/C"/>
</dbReference>
<feature type="domain" description="Insecticide toxin TcdB middle/N-terminal" evidence="6">
    <location>
        <begin position="686"/>
        <end position="843"/>
    </location>
</feature>
<keyword evidence="2" id="KW-0964">Secreted</keyword>
<dbReference type="EMBL" id="ML996714">
    <property type="protein sequence ID" value="KAF2395547.1"/>
    <property type="molecule type" value="Genomic_DNA"/>
</dbReference>
<gene>
    <name evidence="7" type="ORF">EJ06DRAFT_517833</name>
</gene>
<dbReference type="Pfam" id="PF12255">
    <property type="entry name" value="TcdB_toxin_midC"/>
    <property type="match status" value="1"/>
</dbReference>
<dbReference type="PANTHER" id="PTHR32305">
    <property type="match status" value="1"/>
</dbReference>
<evidence type="ECO:0000259" key="5">
    <source>
        <dbReference type="Pfam" id="PF12255"/>
    </source>
</evidence>
<proteinExistence type="predicted"/>
<feature type="non-terminal residue" evidence="7">
    <location>
        <position position="2082"/>
    </location>
</feature>
<dbReference type="SUPFAM" id="SSF69318">
    <property type="entry name" value="Integrin alpha N-terminal domain"/>
    <property type="match status" value="1"/>
</dbReference>
<accession>A0A6G1HI70</accession>
<dbReference type="InterPro" id="IPR050708">
    <property type="entry name" value="T6SS_VgrG/RHS"/>
</dbReference>
<dbReference type="Pfam" id="PF12256">
    <property type="entry name" value="TcdB_toxin_midN"/>
    <property type="match status" value="1"/>
</dbReference>
<keyword evidence="8" id="KW-1185">Reference proteome</keyword>
<dbReference type="PRINTS" id="PR01341">
    <property type="entry name" value="SALSPVBPROT"/>
</dbReference>
<reference evidence="7" key="1">
    <citation type="journal article" date="2020" name="Stud. Mycol.">
        <title>101 Dothideomycetes genomes: a test case for predicting lifestyles and emergence of pathogens.</title>
        <authorList>
            <person name="Haridas S."/>
            <person name="Albert R."/>
            <person name="Binder M."/>
            <person name="Bloem J."/>
            <person name="Labutti K."/>
            <person name="Salamov A."/>
            <person name="Andreopoulos B."/>
            <person name="Baker S."/>
            <person name="Barry K."/>
            <person name="Bills G."/>
            <person name="Bluhm B."/>
            <person name="Cannon C."/>
            <person name="Castanera R."/>
            <person name="Culley D."/>
            <person name="Daum C."/>
            <person name="Ezra D."/>
            <person name="Gonzalez J."/>
            <person name="Henrissat B."/>
            <person name="Kuo A."/>
            <person name="Liang C."/>
            <person name="Lipzen A."/>
            <person name="Lutzoni F."/>
            <person name="Magnuson J."/>
            <person name="Mondo S."/>
            <person name="Nolan M."/>
            <person name="Ohm R."/>
            <person name="Pangilinan J."/>
            <person name="Park H.-J."/>
            <person name="Ramirez L."/>
            <person name="Alfaro M."/>
            <person name="Sun H."/>
            <person name="Tritt A."/>
            <person name="Yoshinaga Y."/>
            <person name="Zwiers L.-H."/>
            <person name="Turgeon B."/>
            <person name="Goodwin S."/>
            <person name="Spatafora J."/>
            <person name="Crous P."/>
            <person name="Grigoriev I."/>
        </authorList>
    </citation>
    <scope>NUCLEOTIDE SEQUENCE</scope>
    <source>
        <strain evidence="7">CBS 262.69</strain>
    </source>
</reference>
<evidence type="ECO:0000256" key="2">
    <source>
        <dbReference type="ARBA" id="ARBA00022525"/>
    </source>
</evidence>
<dbReference type="InterPro" id="IPR028994">
    <property type="entry name" value="Integrin_alpha_N"/>
</dbReference>
<dbReference type="InterPro" id="IPR022385">
    <property type="entry name" value="Rhs_assc_core"/>
</dbReference>